<dbReference type="SUPFAM" id="SSF53850">
    <property type="entry name" value="Periplasmic binding protein-like II"/>
    <property type="match status" value="1"/>
</dbReference>
<dbReference type="PANTHER" id="PTHR30537:SF35">
    <property type="entry name" value="TRANSCRIPTIONAL REGULATORY PROTEIN"/>
    <property type="match status" value="1"/>
</dbReference>
<dbReference type="Pfam" id="PF00126">
    <property type="entry name" value="HTH_1"/>
    <property type="match status" value="1"/>
</dbReference>
<gene>
    <name evidence="7" type="ORF">D1Y85_20255</name>
</gene>
<evidence type="ECO:0000256" key="1">
    <source>
        <dbReference type="ARBA" id="ARBA00009437"/>
    </source>
</evidence>
<dbReference type="SUPFAM" id="SSF46785">
    <property type="entry name" value="Winged helix' DNA-binding domain"/>
    <property type="match status" value="1"/>
</dbReference>
<name>A0A3N6NT98_9BURK</name>
<dbReference type="Gene3D" id="3.40.190.290">
    <property type="match status" value="1"/>
</dbReference>
<comment type="similarity">
    <text evidence="1">Belongs to the LysR transcriptional regulatory family.</text>
</comment>
<dbReference type="OrthoDB" id="9026421at2"/>
<dbReference type="InterPro" id="IPR005119">
    <property type="entry name" value="LysR_subst-bd"/>
</dbReference>
<proteinExistence type="inferred from homology"/>
<feature type="region of interest" description="Disordered" evidence="5">
    <location>
        <begin position="334"/>
        <end position="374"/>
    </location>
</feature>
<accession>A0A3N6NT98</accession>
<evidence type="ECO:0000256" key="5">
    <source>
        <dbReference type="SAM" id="MobiDB-lite"/>
    </source>
</evidence>
<dbReference type="Proteomes" id="UP000272778">
    <property type="component" value="Unassembled WGS sequence"/>
</dbReference>
<dbReference type="RefSeq" id="WP_124152866.1">
    <property type="nucleotide sequence ID" value="NZ_RQIS01000016.1"/>
</dbReference>
<evidence type="ECO:0000256" key="3">
    <source>
        <dbReference type="ARBA" id="ARBA00023125"/>
    </source>
</evidence>
<comment type="caution">
    <text evidence="7">The sequence shown here is derived from an EMBL/GenBank/DDBJ whole genome shotgun (WGS) entry which is preliminary data.</text>
</comment>
<dbReference type="EMBL" id="RQIS01000016">
    <property type="protein sequence ID" value="RQH03613.1"/>
    <property type="molecule type" value="Genomic_DNA"/>
</dbReference>
<protein>
    <submittedName>
        <fullName evidence="7">LysR family transcriptional regulator</fullName>
    </submittedName>
</protein>
<keyword evidence="8" id="KW-1185">Reference proteome</keyword>
<keyword evidence="4" id="KW-0804">Transcription</keyword>
<evidence type="ECO:0000313" key="8">
    <source>
        <dbReference type="Proteomes" id="UP000272778"/>
    </source>
</evidence>
<evidence type="ECO:0000313" key="7">
    <source>
        <dbReference type="EMBL" id="RQH03613.1"/>
    </source>
</evidence>
<reference evidence="7 8" key="1">
    <citation type="submission" date="2018-11" db="EMBL/GenBank/DDBJ databases">
        <title>Paraburkholderia sp. DHOA04, isolated from soil.</title>
        <authorList>
            <person name="Gao Z.-H."/>
            <person name="Qiu L.-H."/>
            <person name="Fu J.-C."/>
        </authorList>
    </citation>
    <scope>NUCLEOTIDE SEQUENCE [LARGE SCALE GENOMIC DNA]</scope>
    <source>
        <strain evidence="7 8">DHOA04</strain>
    </source>
</reference>
<dbReference type="FunFam" id="1.10.10.10:FF:000001">
    <property type="entry name" value="LysR family transcriptional regulator"/>
    <property type="match status" value="1"/>
</dbReference>
<dbReference type="InterPro" id="IPR058163">
    <property type="entry name" value="LysR-type_TF_proteobact-type"/>
</dbReference>
<keyword evidence="3" id="KW-0238">DNA-binding</keyword>
<organism evidence="7 8">
    <name type="scientific">Paraburkholderia dinghuensis</name>
    <dbReference type="NCBI Taxonomy" id="2305225"/>
    <lineage>
        <taxon>Bacteria</taxon>
        <taxon>Pseudomonadati</taxon>
        <taxon>Pseudomonadota</taxon>
        <taxon>Betaproteobacteria</taxon>
        <taxon>Burkholderiales</taxon>
        <taxon>Burkholderiaceae</taxon>
        <taxon>Paraburkholderia</taxon>
    </lineage>
</organism>
<evidence type="ECO:0000256" key="4">
    <source>
        <dbReference type="ARBA" id="ARBA00023163"/>
    </source>
</evidence>
<dbReference type="Gene3D" id="1.10.10.10">
    <property type="entry name" value="Winged helix-like DNA-binding domain superfamily/Winged helix DNA-binding domain"/>
    <property type="match status" value="1"/>
</dbReference>
<dbReference type="Pfam" id="PF03466">
    <property type="entry name" value="LysR_substrate"/>
    <property type="match status" value="1"/>
</dbReference>
<dbReference type="GO" id="GO:0003700">
    <property type="term" value="F:DNA-binding transcription factor activity"/>
    <property type="evidence" value="ECO:0007669"/>
    <property type="project" value="InterPro"/>
</dbReference>
<dbReference type="GO" id="GO:0043565">
    <property type="term" value="F:sequence-specific DNA binding"/>
    <property type="evidence" value="ECO:0007669"/>
    <property type="project" value="TreeGrafter"/>
</dbReference>
<feature type="compositionally biased region" description="Basic and acidic residues" evidence="5">
    <location>
        <begin position="344"/>
        <end position="356"/>
    </location>
</feature>
<dbReference type="PROSITE" id="PS50931">
    <property type="entry name" value="HTH_LYSR"/>
    <property type="match status" value="1"/>
</dbReference>
<dbReference type="CDD" id="cd08422">
    <property type="entry name" value="PBP2_CrgA_like"/>
    <property type="match status" value="1"/>
</dbReference>
<dbReference type="InterPro" id="IPR000847">
    <property type="entry name" value="LysR_HTH_N"/>
</dbReference>
<evidence type="ECO:0000256" key="2">
    <source>
        <dbReference type="ARBA" id="ARBA00023015"/>
    </source>
</evidence>
<keyword evidence="2" id="KW-0805">Transcription regulation</keyword>
<dbReference type="InterPro" id="IPR036390">
    <property type="entry name" value="WH_DNA-bd_sf"/>
</dbReference>
<dbReference type="InterPro" id="IPR036388">
    <property type="entry name" value="WH-like_DNA-bd_sf"/>
</dbReference>
<sequence length="374" mass="41257">MDHLQSMRVFVKVADLGSFARAATAMDISNAVATRHVADLEGRLGTRLLNRTTRSLSLTESGQVYLERARQILDELEDVEQMVVARNHEPVGTLRIVAPVVFGLHNLAAVLQTYTQRYPQVVPDVTLVDRQVDLVEEGFDLGIVAARQMRSASIVTRRLTTGCMTVCATPAYLDKHGTPTRPEQLTEHPSLSLSSEYWGGERVFTGPDGETRVRPTDVIVANNTEMLRQFALLGMGIALLPSYLIGRDMARGRLVRLLSEYRLPQIEINVAYPSRRHLPAKVRTFIDHLVEHFTQTPNGQLGEQWVKDGLAHPAAGPALARRGAQHPVAPEAFAGSEPLSNLLDNERNLRDGERAPKVARSTATRTQTSAVSPL</sequence>
<dbReference type="AlphaFoldDB" id="A0A3N6NT98"/>
<evidence type="ECO:0000259" key="6">
    <source>
        <dbReference type="PROSITE" id="PS50931"/>
    </source>
</evidence>
<dbReference type="PANTHER" id="PTHR30537">
    <property type="entry name" value="HTH-TYPE TRANSCRIPTIONAL REGULATOR"/>
    <property type="match status" value="1"/>
</dbReference>
<feature type="compositionally biased region" description="Low complexity" evidence="5">
    <location>
        <begin position="358"/>
        <end position="374"/>
    </location>
</feature>
<dbReference type="GO" id="GO:0006351">
    <property type="term" value="P:DNA-templated transcription"/>
    <property type="evidence" value="ECO:0007669"/>
    <property type="project" value="TreeGrafter"/>
</dbReference>
<feature type="domain" description="HTH lysR-type" evidence="6">
    <location>
        <begin position="1"/>
        <end position="59"/>
    </location>
</feature>